<dbReference type="Pfam" id="PF14450">
    <property type="entry name" value="FtsA"/>
    <property type="match status" value="1"/>
</dbReference>
<comment type="function">
    <text evidence="5 6">Cell division protein that is involved in the assembly of the Z ring. May serve as a membrane anchor for the Z ring.</text>
</comment>
<keyword evidence="1 5" id="KW-1003">Cell membrane</keyword>
<gene>
    <name evidence="5" type="primary">ftsA</name>
    <name evidence="8" type="ORF">CSCA_2869</name>
</gene>
<dbReference type="EMBL" id="CP009933">
    <property type="protein sequence ID" value="AKA69994.1"/>
    <property type="molecule type" value="Genomic_DNA"/>
</dbReference>
<dbReference type="GO" id="GO:0043093">
    <property type="term" value="P:FtsZ-dependent cytokinesis"/>
    <property type="evidence" value="ECO:0007669"/>
    <property type="project" value="UniProtKB-UniRule"/>
</dbReference>
<evidence type="ECO:0000259" key="7">
    <source>
        <dbReference type="SMART" id="SM00842"/>
    </source>
</evidence>
<dbReference type="KEGG" id="csq:CSCA_2869"/>
<evidence type="ECO:0000313" key="8">
    <source>
        <dbReference type="EMBL" id="AKA69994.1"/>
    </source>
</evidence>
<evidence type="ECO:0000256" key="3">
    <source>
        <dbReference type="ARBA" id="ARBA00023136"/>
    </source>
</evidence>
<dbReference type="InterPro" id="IPR020823">
    <property type="entry name" value="Cell_div_FtsA"/>
</dbReference>
<dbReference type="GO" id="GO:0009898">
    <property type="term" value="C:cytoplasmic side of plasma membrane"/>
    <property type="evidence" value="ECO:0007669"/>
    <property type="project" value="UniProtKB-UniRule"/>
</dbReference>
<dbReference type="SUPFAM" id="SSF53067">
    <property type="entry name" value="Actin-like ATPase domain"/>
    <property type="match status" value="2"/>
</dbReference>
<keyword evidence="2 5" id="KW-0132">Cell division</keyword>
<keyword evidence="9" id="KW-1185">Reference proteome</keyword>
<dbReference type="RefSeq" id="WP_029161426.1">
    <property type="nucleotide sequence ID" value="NZ_CP009933.1"/>
</dbReference>
<reference evidence="8 9" key="1">
    <citation type="journal article" date="2015" name="J. Biotechnol.">
        <title>Complete genome sequence of a malodorant-producing acetogen, Clostridium scatologenes ATCC 25775(T).</title>
        <authorList>
            <person name="Zhu Z."/>
            <person name="Guo T."/>
            <person name="Zheng H."/>
            <person name="Song T."/>
            <person name="Ouyang P."/>
            <person name="Xie J."/>
        </authorList>
    </citation>
    <scope>NUCLEOTIDE SEQUENCE [LARGE SCALE GENOMIC DNA]</scope>
    <source>
        <strain evidence="8 9">ATCC 25775</strain>
    </source>
</reference>
<dbReference type="SMART" id="SM00842">
    <property type="entry name" value="FtsA"/>
    <property type="match status" value="1"/>
</dbReference>
<dbReference type="Proteomes" id="UP000033115">
    <property type="component" value="Chromosome"/>
</dbReference>
<dbReference type="HOGENOM" id="CLU_037850_3_2_9"/>
<protein>
    <recommendedName>
        <fullName evidence="5 6">Cell division protein FtsA</fullName>
    </recommendedName>
</protein>
<evidence type="ECO:0000256" key="4">
    <source>
        <dbReference type="ARBA" id="ARBA00023306"/>
    </source>
</evidence>
<dbReference type="PANTHER" id="PTHR32432:SF4">
    <property type="entry name" value="CELL DIVISION PROTEIN FTSA"/>
    <property type="match status" value="1"/>
</dbReference>
<dbReference type="InterPro" id="IPR003494">
    <property type="entry name" value="SHS2_FtsA"/>
</dbReference>
<keyword evidence="4 5" id="KW-0131">Cell cycle</keyword>
<evidence type="ECO:0000256" key="5">
    <source>
        <dbReference type="HAMAP-Rule" id="MF_02033"/>
    </source>
</evidence>
<organism evidence="8 9">
    <name type="scientific">Clostridium scatologenes</name>
    <dbReference type="NCBI Taxonomy" id="1548"/>
    <lineage>
        <taxon>Bacteria</taxon>
        <taxon>Bacillati</taxon>
        <taxon>Bacillota</taxon>
        <taxon>Clostridia</taxon>
        <taxon>Eubacteriales</taxon>
        <taxon>Clostridiaceae</taxon>
        <taxon>Clostridium</taxon>
    </lineage>
</organism>
<proteinExistence type="inferred from homology"/>
<dbReference type="InterPro" id="IPR050696">
    <property type="entry name" value="FtsA/MreB"/>
</dbReference>
<dbReference type="Gene3D" id="3.30.420.40">
    <property type="match status" value="2"/>
</dbReference>
<evidence type="ECO:0000256" key="6">
    <source>
        <dbReference type="PIRNR" id="PIRNR003101"/>
    </source>
</evidence>
<name>A0A0E3M756_CLOSL</name>
<dbReference type="InterPro" id="IPR043129">
    <property type="entry name" value="ATPase_NBD"/>
</dbReference>
<comment type="subcellular location">
    <subcellularLocation>
        <location evidence="5">Cell membrane</location>
        <topology evidence="5">Peripheral membrane protein</topology>
        <orientation evidence="5">Cytoplasmic side</orientation>
    </subcellularLocation>
    <text evidence="5">Localizes to the Z ring in an FtsZ-dependent manner. Targeted to the membrane through a conserved C-terminal amphipathic helix.</text>
</comment>
<accession>A0A0E3M756</accession>
<evidence type="ECO:0000313" key="9">
    <source>
        <dbReference type="Proteomes" id="UP000033115"/>
    </source>
</evidence>
<dbReference type="HAMAP" id="MF_02033">
    <property type="entry name" value="FtsA"/>
    <property type="match status" value="1"/>
</dbReference>
<dbReference type="NCBIfam" id="TIGR01174">
    <property type="entry name" value="ftsA"/>
    <property type="match status" value="1"/>
</dbReference>
<comment type="subunit">
    <text evidence="5">Self-interacts. Interacts with FtsZ.</text>
</comment>
<dbReference type="PANTHER" id="PTHR32432">
    <property type="entry name" value="CELL DIVISION PROTEIN FTSA-RELATED"/>
    <property type="match status" value="1"/>
</dbReference>
<evidence type="ECO:0000256" key="1">
    <source>
        <dbReference type="ARBA" id="ARBA00022475"/>
    </source>
</evidence>
<dbReference type="CDD" id="cd24048">
    <property type="entry name" value="ASKHA_NBD_FtsA"/>
    <property type="match status" value="1"/>
</dbReference>
<evidence type="ECO:0000256" key="2">
    <source>
        <dbReference type="ARBA" id="ARBA00022618"/>
    </source>
</evidence>
<dbReference type="PIRSF" id="PIRSF003101">
    <property type="entry name" value="FtsA"/>
    <property type="match status" value="1"/>
</dbReference>
<dbReference type="Pfam" id="PF02491">
    <property type="entry name" value="SHS2_FTSA"/>
    <property type="match status" value="1"/>
</dbReference>
<dbReference type="GO" id="GO:0032153">
    <property type="term" value="C:cell division site"/>
    <property type="evidence" value="ECO:0007669"/>
    <property type="project" value="UniProtKB-UniRule"/>
</dbReference>
<feature type="domain" description="SHS2" evidence="7">
    <location>
        <begin position="5"/>
        <end position="193"/>
    </location>
</feature>
<dbReference type="Gene3D" id="3.30.1490.110">
    <property type="match status" value="1"/>
</dbReference>
<comment type="similarity">
    <text evidence="5 6">Belongs to the FtsA/MreB family.</text>
</comment>
<dbReference type="AlphaFoldDB" id="A0A0E3M756"/>
<dbReference type="STRING" id="1548.CSCA_2869"/>
<keyword evidence="3 5" id="KW-0472">Membrane</keyword>
<sequence>MDEYIVGIDIGSSKVRAAAGKVDRYGKIQIMGVASAKCNGVKKGIVVDIDNTSEAVKECIAALERMVDIKIKEAYISLPGGISELLWNKGVVAVSSEDREIREGDVKRVLKASKIVTIPSDKEIIGVIPEQYIIDGYDKIKDPIGMSGLRLEVDAQIILAQTTVVNNLFKSVIKAEVKVLGVVFQPLAISQAVLKDDEIQRGVAVIDVGAECTNIYVYEGGNLASIQTAALGGSIITNDISVCLKIPFSEAENLKKKHVSLGEDNANYNIKIEVNADYNNKIKVDYYMLKQIVEARVEELLCIIDEKLKSSEYYEKVSGIVIVGGGLGLIKGIEDFSKNIIKKPIRIGTPGTVGASNPLYACTVGIVKDVSYAVKGNKLSADIEKQQENKYKDYTKSKDKKEIRNENKNGIVLKIKEFFTDFF</sequence>